<dbReference type="Pfam" id="PF16543">
    <property type="entry name" value="DFRP_C"/>
    <property type="match status" value="1"/>
</dbReference>
<dbReference type="AlphaFoldDB" id="U6LZI5"/>
<evidence type="ECO:0000313" key="8">
    <source>
        <dbReference type="Proteomes" id="UP000030763"/>
    </source>
</evidence>
<dbReference type="Proteomes" id="UP000030763">
    <property type="component" value="Unassembled WGS sequence"/>
</dbReference>
<dbReference type="OMA" id="GREMFYF"/>
<evidence type="ECO:0000256" key="4">
    <source>
        <dbReference type="PROSITE-ProRule" id="PRU00723"/>
    </source>
</evidence>
<feature type="region of interest" description="Disordered" evidence="5">
    <location>
        <begin position="1"/>
        <end position="24"/>
    </location>
</feature>
<protein>
    <recommendedName>
        <fullName evidence="6">C3H1-type domain-containing protein</fullName>
    </recommendedName>
</protein>
<feature type="region of interest" description="Disordered" evidence="5">
    <location>
        <begin position="49"/>
        <end position="70"/>
    </location>
</feature>
<reference evidence="7" key="2">
    <citation type="submission" date="2013-10" db="EMBL/GenBank/DDBJ databases">
        <authorList>
            <person name="Aslett M."/>
        </authorList>
    </citation>
    <scope>NUCLEOTIDE SEQUENCE [LARGE SCALE GENOMIC DNA]</scope>
    <source>
        <strain evidence="7">Weybridge</strain>
    </source>
</reference>
<dbReference type="GO" id="GO:0003729">
    <property type="term" value="F:mRNA binding"/>
    <property type="evidence" value="ECO:0007669"/>
    <property type="project" value="TreeGrafter"/>
</dbReference>
<dbReference type="GO" id="GO:0002181">
    <property type="term" value="P:cytoplasmic translation"/>
    <property type="evidence" value="ECO:0007669"/>
    <property type="project" value="TreeGrafter"/>
</dbReference>
<evidence type="ECO:0000259" key="6">
    <source>
        <dbReference type="PROSITE" id="PS50103"/>
    </source>
</evidence>
<accession>U6LZI5</accession>
<gene>
    <name evidence="7" type="ORF">EMWEY_00000910</name>
</gene>
<dbReference type="VEuPathDB" id="ToxoDB:EMWEY_00000910"/>
<feature type="region of interest" description="Disordered" evidence="5">
    <location>
        <begin position="272"/>
        <end position="364"/>
    </location>
</feature>
<keyword evidence="3 4" id="KW-0862">Zinc</keyword>
<reference evidence="7" key="1">
    <citation type="submission" date="2013-10" db="EMBL/GenBank/DDBJ databases">
        <title>Genomic analysis of the causative agents of coccidiosis in chickens.</title>
        <authorList>
            <person name="Reid A.J."/>
            <person name="Blake D."/>
            <person name="Billington K."/>
            <person name="Browne H."/>
            <person name="Dunn M."/>
            <person name="Hung S."/>
            <person name="Kawahara F."/>
            <person name="Miranda-Saavedra D."/>
            <person name="Mourier T."/>
            <person name="Nagra H."/>
            <person name="Otto T.D."/>
            <person name="Rawlings N."/>
            <person name="Sanchez A."/>
            <person name="Sanders M."/>
            <person name="Subramaniam C."/>
            <person name="Tay Y."/>
            <person name="Dear P."/>
            <person name="Doerig C."/>
            <person name="Gruber A."/>
            <person name="Parkinson J."/>
            <person name="Shirley M."/>
            <person name="Wan K.L."/>
            <person name="Berriman M."/>
            <person name="Tomley F."/>
            <person name="Pain A."/>
        </authorList>
    </citation>
    <scope>NUCLEOTIDE SEQUENCE [LARGE SCALE GENOMIC DNA]</scope>
    <source>
        <strain evidence="7">Weybridge</strain>
    </source>
</reference>
<feature type="compositionally biased region" description="Acidic residues" evidence="5">
    <location>
        <begin position="191"/>
        <end position="202"/>
    </location>
</feature>
<dbReference type="PANTHER" id="PTHR12681">
    <property type="entry name" value="ZINC FINGER-CONTAINING PROTEIN P48ZNF"/>
    <property type="match status" value="1"/>
</dbReference>
<dbReference type="GO" id="GO:0008270">
    <property type="term" value="F:zinc ion binding"/>
    <property type="evidence" value="ECO:0007669"/>
    <property type="project" value="UniProtKB-KW"/>
</dbReference>
<dbReference type="RefSeq" id="XP_013334032.1">
    <property type="nucleotide sequence ID" value="XM_013478578.1"/>
</dbReference>
<dbReference type="GO" id="GO:0005829">
    <property type="term" value="C:cytosol"/>
    <property type="evidence" value="ECO:0007669"/>
    <property type="project" value="TreeGrafter"/>
</dbReference>
<dbReference type="InterPro" id="IPR032378">
    <property type="entry name" value="ZC3H15/TMA46_C"/>
</dbReference>
<feature type="compositionally biased region" description="Low complexity" evidence="5">
    <location>
        <begin position="295"/>
        <end position="317"/>
    </location>
</feature>
<feature type="region of interest" description="Disordered" evidence="5">
    <location>
        <begin position="190"/>
        <end position="221"/>
    </location>
</feature>
<evidence type="ECO:0000256" key="5">
    <source>
        <dbReference type="SAM" id="MobiDB-lite"/>
    </source>
</evidence>
<organism evidence="7 8">
    <name type="scientific">Eimeria maxima</name>
    <name type="common">Coccidian parasite</name>
    <dbReference type="NCBI Taxonomy" id="5804"/>
    <lineage>
        <taxon>Eukaryota</taxon>
        <taxon>Sar</taxon>
        <taxon>Alveolata</taxon>
        <taxon>Apicomplexa</taxon>
        <taxon>Conoidasida</taxon>
        <taxon>Coccidia</taxon>
        <taxon>Eucoccidiorida</taxon>
        <taxon>Eimeriorina</taxon>
        <taxon>Eimeriidae</taxon>
        <taxon>Eimeria</taxon>
    </lineage>
</organism>
<dbReference type="GeneID" id="25334077"/>
<dbReference type="PANTHER" id="PTHR12681:SF0">
    <property type="entry name" value="ZINC FINGER CCCH DOMAIN-CONTAINING PROTEIN 15"/>
    <property type="match status" value="1"/>
</dbReference>
<keyword evidence="2 4" id="KW-0863">Zinc-finger</keyword>
<feature type="zinc finger region" description="C3H1-type" evidence="4">
    <location>
        <begin position="143"/>
        <end position="181"/>
    </location>
</feature>
<dbReference type="EMBL" id="HG719268">
    <property type="protein sequence ID" value="CDJ57382.1"/>
    <property type="molecule type" value="Genomic_DNA"/>
</dbReference>
<feature type="domain" description="C3H1-type" evidence="6">
    <location>
        <begin position="143"/>
        <end position="181"/>
    </location>
</feature>
<feature type="compositionally biased region" description="Basic and acidic residues" evidence="5">
    <location>
        <begin position="324"/>
        <end position="333"/>
    </location>
</feature>
<evidence type="ECO:0000256" key="1">
    <source>
        <dbReference type="ARBA" id="ARBA00022723"/>
    </source>
</evidence>
<dbReference type="InterPro" id="IPR000571">
    <property type="entry name" value="Znf_CCCH"/>
</dbReference>
<dbReference type="OrthoDB" id="354566at2759"/>
<keyword evidence="8" id="KW-1185">Reference proteome</keyword>
<name>U6LZI5_EIMMA</name>
<feature type="compositionally biased region" description="Basic and acidic residues" evidence="5">
    <location>
        <begin position="203"/>
        <end position="212"/>
    </location>
</feature>
<proteinExistence type="predicted"/>
<evidence type="ECO:0000256" key="3">
    <source>
        <dbReference type="ARBA" id="ARBA00022833"/>
    </source>
</evidence>
<evidence type="ECO:0000256" key="2">
    <source>
        <dbReference type="ARBA" id="ARBA00022771"/>
    </source>
</evidence>
<feature type="compositionally biased region" description="Acidic residues" evidence="5">
    <location>
        <begin position="354"/>
        <end position="364"/>
    </location>
</feature>
<keyword evidence="1 4" id="KW-0479">Metal-binding</keyword>
<sequence length="364" mass="40606">MPPAKKKDTKSERGQQKALEREKQKIIEDKTFGLKNKNKSKAVQKFIKSVQQSAKGPQKGGESQEILKKKQEQQAKKAALQQQMLLQALFKGTENVKKVASEAAAASYDPKESKQEQKIDLYIDQREQTGKGVWTGSVGEGEGETQIVCKFFLEAVEKKQYGWFWVCPNGGDNCKYRHCLPQGYVLKGEEEAPAGDEEEETIEERVERERRALPPGGTRVTPETFAAWKAKRVEKKKAATEEKKKAVAAAAAKHHLSGRDLFSFNPDIFVDCEGAADEEDYQHEEEEEEEESEESQQSPASDAAAAATNGVSSNSSKNENEEDGDKREAEDFSKSSIDQKGAQPIRTQLFLDDLAPEDLDDLDD</sequence>
<dbReference type="PROSITE" id="PS50103">
    <property type="entry name" value="ZF_C3H1"/>
    <property type="match status" value="1"/>
</dbReference>
<evidence type="ECO:0000313" key="7">
    <source>
        <dbReference type="EMBL" id="CDJ57382.1"/>
    </source>
</evidence>
<dbReference type="Gene3D" id="6.20.400.10">
    <property type="match status" value="1"/>
</dbReference>
<feature type="compositionally biased region" description="Acidic residues" evidence="5">
    <location>
        <begin position="274"/>
        <end position="294"/>
    </location>
</feature>